<evidence type="ECO:0000313" key="1">
    <source>
        <dbReference type="EMBL" id="SEA08667.1"/>
    </source>
</evidence>
<gene>
    <name evidence="1" type="ORF">SAMN05660909_00786</name>
</gene>
<dbReference type="RefSeq" id="WP_139169911.1">
    <property type="nucleotide sequence ID" value="NZ_BKAT01000021.1"/>
</dbReference>
<dbReference type="STRING" id="408074.SAMN05660909_00786"/>
<keyword evidence="2" id="KW-1185">Reference proteome</keyword>
<dbReference type="InterPro" id="IPR032675">
    <property type="entry name" value="LRR_dom_sf"/>
</dbReference>
<accession>A0A1H3YAH5</accession>
<protein>
    <recommendedName>
        <fullName evidence="3">Leucine-rich repeat domain-containing protein</fullName>
    </recommendedName>
</protein>
<dbReference type="AlphaFoldDB" id="A0A1H3YAH5"/>
<evidence type="ECO:0008006" key="3">
    <source>
        <dbReference type="Google" id="ProtNLM"/>
    </source>
</evidence>
<sequence length="307" mass="34109">MAISYLDKIIPSGSPRWLMGQTLHLPGKEKFAGYKGKGLSWGVIEPDQLNAIDMLGLWPDDTSTTHIPPIVATLPNLKTLIIPSWFVADLKSADLPASLEALQVGVANEKKPKVYWDKTLVFPHIQMLDLGRVSSDFYAGCFTGLDRTLTIAADNKKLSLQEIGRCEKLANLFLHKAASVADINNAGAPNLQFAGWMEAKNTDFIGLEGFNQVREVEIKWNKALTSLEGLEQLPQLEQLEIAGCPKLANLGDIASVKSLKWMRIIDCGSAWIPNDTELKRRFTQAGFEKIRLEPYGRHTLLEAWKVL</sequence>
<proteinExistence type="predicted"/>
<dbReference type="Gene3D" id="3.80.10.10">
    <property type="entry name" value="Ribonuclease Inhibitor"/>
    <property type="match status" value="1"/>
</dbReference>
<name>A0A1H3YAH5_9BACT</name>
<reference evidence="2" key="1">
    <citation type="submission" date="2016-10" db="EMBL/GenBank/DDBJ databases">
        <authorList>
            <person name="Varghese N."/>
            <person name="Submissions S."/>
        </authorList>
    </citation>
    <scope>NUCLEOTIDE SEQUENCE [LARGE SCALE GENOMIC DNA]</scope>
    <source>
        <strain evidence="2">DSM 23920</strain>
    </source>
</reference>
<dbReference type="Proteomes" id="UP000199656">
    <property type="component" value="Unassembled WGS sequence"/>
</dbReference>
<dbReference type="EMBL" id="FNRL01000002">
    <property type="protein sequence ID" value="SEA08667.1"/>
    <property type="molecule type" value="Genomic_DNA"/>
</dbReference>
<evidence type="ECO:0000313" key="2">
    <source>
        <dbReference type="Proteomes" id="UP000199656"/>
    </source>
</evidence>
<dbReference type="OrthoDB" id="641224at2"/>
<organism evidence="1 2">
    <name type="scientific">Chitinophaga terrae</name>
    <name type="common">ex Kim and Jung 2007</name>
    <dbReference type="NCBI Taxonomy" id="408074"/>
    <lineage>
        <taxon>Bacteria</taxon>
        <taxon>Pseudomonadati</taxon>
        <taxon>Bacteroidota</taxon>
        <taxon>Chitinophagia</taxon>
        <taxon>Chitinophagales</taxon>
        <taxon>Chitinophagaceae</taxon>
        <taxon>Chitinophaga</taxon>
    </lineage>
</organism>
<dbReference type="SUPFAM" id="SSF52058">
    <property type="entry name" value="L domain-like"/>
    <property type="match status" value="1"/>
</dbReference>